<reference evidence="2" key="1">
    <citation type="submission" date="2018-11" db="EMBL/GenBank/DDBJ databases">
        <authorList>
            <consortium name="Pathogen Informatics"/>
        </authorList>
    </citation>
    <scope>NUCLEOTIDE SEQUENCE</scope>
</reference>
<sequence>MTREDTLAQGQYIHANTHFSLTTHGALTVFVSFEQTLFLPPLPKLQRFSFSLFPPFLFLLPPAFSFFFPQALTPFRHPPLYPSFQPAQGSNRRLFKQPVTPWPMHDKLLSLPIDKMSA</sequence>
<name>A0A3S5BB25_9PLAT</name>
<keyword evidence="1" id="KW-0812">Transmembrane</keyword>
<accession>A0A3S5BB25</accession>
<organism evidence="2 3">
    <name type="scientific">Protopolystoma xenopodis</name>
    <dbReference type="NCBI Taxonomy" id="117903"/>
    <lineage>
        <taxon>Eukaryota</taxon>
        <taxon>Metazoa</taxon>
        <taxon>Spiralia</taxon>
        <taxon>Lophotrochozoa</taxon>
        <taxon>Platyhelminthes</taxon>
        <taxon>Monogenea</taxon>
        <taxon>Polyopisthocotylea</taxon>
        <taxon>Polystomatidea</taxon>
        <taxon>Polystomatidae</taxon>
        <taxon>Protopolystoma</taxon>
    </lineage>
</organism>
<evidence type="ECO:0000256" key="1">
    <source>
        <dbReference type="SAM" id="Phobius"/>
    </source>
</evidence>
<feature type="transmembrane region" description="Helical" evidence="1">
    <location>
        <begin position="48"/>
        <end position="68"/>
    </location>
</feature>
<evidence type="ECO:0000313" key="2">
    <source>
        <dbReference type="EMBL" id="VEL41606.1"/>
    </source>
</evidence>
<dbReference type="Proteomes" id="UP000784294">
    <property type="component" value="Unassembled WGS sequence"/>
</dbReference>
<gene>
    <name evidence="2" type="ORF">PXEA_LOCUS35046</name>
</gene>
<dbReference type="AlphaFoldDB" id="A0A3S5BB25"/>
<keyword evidence="3" id="KW-1185">Reference proteome</keyword>
<dbReference type="EMBL" id="CAAALY010270106">
    <property type="protein sequence ID" value="VEL41606.1"/>
    <property type="molecule type" value="Genomic_DNA"/>
</dbReference>
<proteinExistence type="predicted"/>
<keyword evidence="1" id="KW-0472">Membrane</keyword>
<protein>
    <submittedName>
        <fullName evidence="2">Uncharacterized protein</fullName>
    </submittedName>
</protein>
<comment type="caution">
    <text evidence="2">The sequence shown here is derived from an EMBL/GenBank/DDBJ whole genome shotgun (WGS) entry which is preliminary data.</text>
</comment>
<keyword evidence="1" id="KW-1133">Transmembrane helix</keyword>
<evidence type="ECO:0000313" key="3">
    <source>
        <dbReference type="Proteomes" id="UP000784294"/>
    </source>
</evidence>